<name>A0ABW4QLD8_9BACL</name>
<organism evidence="1 2">
    <name type="scientific">Planococcus chinensis</name>
    <dbReference type="NCBI Taxonomy" id="272917"/>
    <lineage>
        <taxon>Bacteria</taxon>
        <taxon>Bacillati</taxon>
        <taxon>Bacillota</taxon>
        <taxon>Bacilli</taxon>
        <taxon>Bacillales</taxon>
        <taxon>Caryophanaceae</taxon>
        <taxon>Planococcus</taxon>
    </lineage>
</organism>
<evidence type="ECO:0000313" key="1">
    <source>
        <dbReference type="EMBL" id="MFD1864404.1"/>
    </source>
</evidence>
<keyword evidence="2" id="KW-1185">Reference proteome</keyword>
<dbReference type="PIRSF" id="PIRSF007531">
    <property type="entry name" value="CPT"/>
    <property type="match status" value="1"/>
</dbReference>
<comment type="caution">
    <text evidence="1">The sequence shown here is derived from an EMBL/GenBank/DDBJ whole genome shotgun (WGS) entry which is preliminary data.</text>
</comment>
<accession>A0ABW4QLD8</accession>
<sequence length="187" mass="21121">MEKGTIILLNGASSAGKSTLAREFVKHMPEFFALSIDDFDLVIEKMEDREQGHLIPVSTEHYFHRTIAMFSDSGVNLIADQIWHDVPTIKDCITVLQDYPVLFTGVHCPTDAIEQREKARGDRRVGQAKAQLGFVHQQQEIYDVEVDTHRDSIETCVQLIQAALLKQEETRGWAQTIESFQNSCASS</sequence>
<protein>
    <submittedName>
        <fullName evidence="1">Chloramphenicol phosphotransferase CPT family protein</fullName>
    </submittedName>
</protein>
<dbReference type="InterPro" id="IPR027417">
    <property type="entry name" value="P-loop_NTPase"/>
</dbReference>
<evidence type="ECO:0000313" key="2">
    <source>
        <dbReference type="Proteomes" id="UP001597273"/>
    </source>
</evidence>
<dbReference type="Proteomes" id="UP001597273">
    <property type="component" value="Unassembled WGS sequence"/>
</dbReference>
<gene>
    <name evidence="1" type="ORF">ACFSDB_15990</name>
</gene>
<dbReference type="RefSeq" id="WP_204892819.1">
    <property type="nucleotide sequence ID" value="NZ_JBHUFW010000012.1"/>
</dbReference>
<reference evidence="2" key="1">
    <citation type="journal article" date="2019" name="Int. J. Syst. Evol. Microbiol.">
        <title>The Global Catalogue of Microorganisms (GCM) 10K type strain sequencing project: providing services to taxonomists for standard genome sequencing and annotation.</title>
        <authorList>
            <consortium name="The Broad Institute Genomics Platform"/>
            <consortium name="The Broad Institute Genome Sequencing Center for Infectious Disease"/>
            <person name="Wu L."/>
            <person name="Ma J."/>
        </authorList>
    </citation>
    <scope>NUCLEOTIDE SEQUENCE [LARGE SCALE GENOMIC DNA]</scope>
    <source>
        <strain evidence="2">CGMCC 1.15475</strain>
    </source>
</reference>
<proteinExistence type="predicted"/>
<dbReference type="Pfam" id="PF07931">
    <property type="entry name" value="CPT"/>
    <property type="match status" value="1"/>
</dbReference>
<dbReference type="Gene3D" id="3.40.50.300">
    <property type="entry name" value="P-loop containing nucleotide triphosphate hydrolases"/>
    <property type="match status" value="1"/>
</dbReference>
<dbReference type="InterPro" id="IPR012853">
    <property type="entry name" value="CPT"/>
</dbReference>
<dbReference type="SUPFAM" id="SSF52540">
    <property type="entry name" value="P-loop containing nucleoside triphosphate hydrolases"/>
    <property type="match status" value="1"/>
</dbReference>
<dbReference type="EMBL" id="JBHUFW010000012">
    <property type="protein sequence ID" value="MFD1864404.1"/>
    <property type="molecule type" value="Genomic_DNA"/>
</dbReference>